<proteinExistence type="predicted"/>
<dbReference type="EMBL" id="QAOL01000004">
    <property type="protein sequence ID" value="PTQ87642.1"/>
    <property type="molecule type" value="Genomic_DNA"/>
</dbReference>
<keyword evidence="1" id="KW-0812">Transmembrane</keyword>
<accession>A0A286A2V8</accession>
<dbReference type="Proteomes" id="UP000219335">
    <property type="component" value="Unassembled WGS sequence"/>
</dbReference>
<feature type="transmembrane region" description="Helical" evidence="1">
    <location>
        <begin position="88"/>
        <end position="106"/>
    </location>
</feature>
<dbReference type="AlphaFoldDB" id="A0A286A2V8"/>
<gene>
    <name evidence="2" type="ORF">C8R28_100487</name>
    <name evidence="3" type="ORF">SAMN06297164_0311</name>
</gene>
<reference evidence="2 5" key="2">
    <citation type="submission" date="2018-04" db="EMBL/GenBank/DDBJ databases">
        <title>Active sludge and wastewater microbial communities from Klosterneuburg, Austria.</title>
        <authorList>
            <person name="Wagner M."/>
        </authorList>
    </citation>
    <scope>NUCLEOTIDE SEQUENCE [LARGE SCALE GENOMIC DNA]</scope>
    <source>
        <strain evidence="2 5">Nm4</strain>
    </source>
</reference>
<keyword evidence="1" id="KW-0472">Membrane</keyword>
<reference evidence="3 4" key="1">
    <citation type="submission" date="2017-09" db="EMBL/GenBank/DDBJ databases">
        <authorList>
            <person name="Ehlers B."/>
            <person name="Leendertz F.H."/>
        </authorList>
    </citation>
    <scope>NUCLEOTIDE SEQUENCE [LARGE SCALE GENOMIC DNA]</scope>
    <source>
        <strain evidence="3 4">Nm42</strain>
    </source>
</reference>
<sequence length="113" mass="13311">MSNEIRIASWWEMTLLVVAYAIPLFFYYYSYLTGEGHWFSRSGSLMVILGAFLEYRNFGIQQYLREKRDETWKPDPIIVNQLRSRKPFDILLLTSLVLGTAIWGYGDLLFNNT</sequence>
<evidence type="ECO:0000313" key="5">
    <source>
        <dbReference type="Proteomes" id="UP000244110"/>
    </source>
</evidence>
<dbReference type="EMBL" id="OCMU01000001">
    <property type="protein sequence ID" value="SOD16243.1"/>
    <property type="molecule type" value="Genomic_DNA"/>
</dbReference>
<evidence type="ECO:0000313" key="2">
    <source>
        <dbReference type="EMBL" id="PTQ87642.1"/>
    </source>
</evidence>
<evidence type="ECO:0000313" key="4">
    <source>
        <dbReference type="Proteomes" id="UP000219335"/>
    </source>
</evidence>
<keyword evidence="1" id="KW-1133">Transmembrane helix</keyword>
<feature type="transmembrane region" description="Helical" evidence="1">
    <location>
        <begin position="12"/>
        <end position="32"/>
    </location>
</feature>
<organism evidence="3 4">
    <name type="scientific">Nitrosomonas ureae</name>
    <dbReference type="NCBI Taxonomy" id="44577"/>
    <lineage>
        <taxon>Bacteria</taxon>
        <taxon>Pseudomonadati</taxon>
        <taxon>Pseudomonadota</taxon>
        <taxon>Betaproteobacteria</taxon>
        <taxon>Nitrosomonadales</taxon>
        <taxon>Nitrosomonadaceae</taxon>
        <taxon>Nitrosomonas</taxon>
    </lineage>
</organism>
<dbReference type="Proteomes" id="UP000244110">
    <property type="component" value="Unassembled WGS sequence"/>
</dbReference>
<evidence type="ECO:0000256" key="1">
    <source>
        <dbReference type="SAM" id="Phobius"/>
    </source>
</evidence>
<name>A0A286A2V8_9PROT</name>
<feature type="transmembrane region" description="Helical" evidence="1">
    <location>
        <begin position="38"/>
        <end position="58"/>
    </location>
</feature>
<evidence type="ECO:0000313" key="3">
    <source>
        <dbReference type="EMBL" id="SOD16243.1"/>
    </source>
</evidence>
<protein>
    <submittedName>
        <fullName evidence="3">Uncharacterized protein</fullName>
    </submittedName>
</protein>